<feature type="signal peptide" evidence="3">
    <location>
        <begin position="1"/>
        <end position="16"/>
    </location>
</feature>
<dbReference type="InterPro" id="IPR052648">
    <property type="entry name" value="Ser-tRNA(Sec)_kinase"/>
</dbReference>
<dbReference type="PANTHER" id="PTHR20873">
    <property type="entry name" value="L-SERYL-TRNA(SEC) KINASE"/>
    <property type="match status" value="1"/>
</dbReference>
<reference evidence="5" key="3">
    <citation type="submission" date="2025-08" db="UniProtKB">
        <authorList>
            <consortium name="RefSeq"/>
        </authorList>
    </citation>
    <scope>IDENTIFICATION</scope>
    <source>
        <tissue evidence="5">Whole organism</tissue>
    </source>
</reference>
<gene>
    <name evidence="5" type="primary">LOC108620194</name>
</gene>
<protein>
    <submittedName>
        <fullName evidence="5">L-seryl-tRNA(Sec) kinase</fullName>
    </submittedName>
</protein>
<sequence>MPRICLLALIGLPGAGKTTLSKWLMQQQPDLLTGWHVLHLCYDDYFDIQPTNKIEYKEQRQFIYNLLEQLIVALQAGKAELPGRVRGSAATTNSCNHLIICDDNHYYRSMRYKLYQLSRNQNCLYAQLYLASSLDDSLLANAKRGANGALPPAVVQQMGMRLEPPSESLAWEQLTLTLNSTIDFNAVAEIIHNFLQTLLNSPLIVTPAQQEKQPQLQSLTHQLDLKLRARIQNQMKSNKVEETQQQPELRLRSRALNEQRKQILTQFRFDMRSGQMEFSNDKLEYYVNMLK</sequence>
<dbReference type="Pfam" id="PF08433">
    <property type="entry name" value="KTI12"/>
    <property type="match status" value="1"/>
</dbReference>
<dbReference type="GO" id="GO:0016301">
    <property type="term" value="F:kinase activity"/>
    <property type="evidence" value="ECO:0007669"/>
    <property type="project" value="UniProtKB-KW"/>
</dbReference>
<dbReference type="RefSeq" id="XP_017872583.1">
    <property type="nucleotide sequence ID" value="XM_018017094.1"/>
</dbReference>
<dbReference type="InterPro" id="IPR013641">
    <property type="entry name" value="KTI12/PSTK"/>
</dbReference>
<keyword evidence="5" id="KW-0808">Transferase</keyword>
<keyword evidence="1" id="KW-0547">Nucleotide-binding</keyword>
<feature type="chain" id="PRO_5046531295" evidence="3">
    <location>
        <begin position="17"/>
        <end position="291"/>
    </location>
</feature>
<dbReference type="Gene3D" id="3.40.50.300">
    <property type="entry name" value="P-loop containing nucleotide triphosphate hydrolases"/>
    <property type="match status" value="1"/>
</dbReference>
<dbReference type="GeneID" id="108620194"/>
<reference evidence="4" key="2">
    <citation type="journal article" date="2016" name="G3 (Bethesda)">
        <title>Genome Evolution in Three Species of Cactophilic Drosophila.</title>
        <authorList>
            <person name="Sanchez-Flores A."/>
            <person name="Penazola F."/>
            <person name="Carpinteyro-Ponce J."/>
            <person name="Nazario-Yepiz N."/>
            <person name="Abreu-Goodger C."/>
            <person name="Machado C.A."/>
            <person name="Markow T.A."/>
        </authorList>
    </citation>
    <scope>NUCLEOTIDE SEQUENCE [LARGE SCALE GENOMIC DNA]</scope>
</reference>
<dbReference type="SUPFAM" id="SSF52540">
    <property type="entry name" value="P-loop containing nucleoside triphosphate hydrolases"/>
    <property type="match status" value="1"/>
</dbReference>
<accession>A0ABM1PZE7</accession>
<evidence type="ECO:0000256" key="1">
    <source>
        <dbReference type="ARBA" id="ARBA00022741"/>
    </source>
</evidence>
<organism evidence="4 5">
    <name type="scientific">Drosophila arizonae</name>
    <name type="common">Fruit fly</name>
    <dbReference type="NCBI Taxonomy" id="7263"/>
    <lineage>
        <taxon>Eukaryota</taxon>
        <taxon>Metazoa</taxon>
        <taxon>Ecdysozoa</taxon>
        <taxon>Arthropoda</taxon>
        <taxon>Hexapoda</taxon>
        <taxon>Insecta</taxon>
        <taxon>Pterygota</taxon>
        <taxon>Neoptera</taxon>
        <taxon>Endopterygota</taxon>
        <taxon>Diptera</taxon>
        <taxon>Brachycera</taxon>
        <taxon>Muscomorpha</taxon>
        <taxon>Ephydroidea</taxon>
        <taxon>Drosophilidae</taxon>
        <taxon>Drosophila</taxon>
    </lineage>
</organism>
<proteinExistence type="predicted"/>
<keyword evidence="3" id="KW-0732">Signal</keyword>
<evidence type="ECO:0000313" key="5">
    <source>
        <dbReference type="RefSeq" id="XP_017872583.1"/>
    </source>
</evidence>
<evidence type="ECO:0000313" key="4">
    <source>
        <dbReference type="Proteomes" id="UP000694904"/>
    </source>
</evidence>
<keyword evidence="2" id="KW-0067">ATP-binding</keyword>
<keyword evidence="4" id="KW-1185">Reference proteome</keyword>
<evidence type="ECO:0000256" key="3">
    <source>
        <dbReference type="SAM" id="SignalP"/>
    </source>
</evidence>
<reference evidence="4" key="1">
    <citation type="journal article" date="1997" name="Nucleic Acids Res.">
        <title>tRNAscan-SE: a program for improved detection of transfer RNA genes in genomic sequence.</title>
        <authorList>
            <person name="Lowe T.M."/>
            <person name="Eddy S.R."/>
        </authorList>
    </citation>
    <scope>NUCLEOTIDE SEQUENCE [LARGE SCALE GENOMIC DNA]</scope>
</reference>
<keyword evidence="5" id="KW-0418">Kinase</keyword>
<evidence type="ECO:0000256" key="2">
    <source>
        <dbReference type="ARBA" id="ARBA00022840"/>
    </source>
</evidence>
<dbReference type="InterPro" id="IPR027417">
    <property type="entry name" value="P-loop_NTPase"/>
</dbReference>
<name>A0ABM1PZE7_DROAR</name>
<dbReference type="Proteomes" id="UP000694904">
    <property type="component" value="Chromosome X"/>
</dbReference>
<dbReference type="PANTHER" id="PTHR20873:SF0">
    <property type="entry name" value="L-SERYL-TRNA(SEC) KINASE"/>
    <property type="match status" value="1"/>
</dbReference>